<dbReference type="InterPro" id="IPR036388">
    <property type="entry name" value="WH-like_DNA-bd_sf"/>
</dbReference>
<dbReference type="PANTHER" id="PTHR44688:SF16">
    <property type="entry name" value="DNA-BINDING TRANSCRIPTIONAL ACTIVATOR DEVR_DOSR"/>
    <property type="match status" value="1"/>
</dbReference>
<dbReference type="Gene3D" id="3.30.450.80">
    <property type="entry name" value="Transcription factor LuxR-like, autoinducer-binding domain"/>
    <property type="match status" value="1"/>
</dbReference>
<evidence type="ECO:0000256" key="3">
    <source>
        <dbReference type="ARBA" id="ARBA00023163"/>
    </source>
</evidence>
<dbReference type="Pfam" id="PF00196">
    <property type="entry name" value="GerE"/>
    <property type="match status" value="1"/>
</dbReference>
<dbReference type="InterPro" id="IPR036693">
    <property type="entry name" value="TF_LuxR_autoind-bd_dom_sf"/>
</dbReference>
<dbReference type="Proteomes" id="UP001198701">
    <property type="component" value="Unassembled WGS sequence"/>
</dbReference>
<sequence length="236" mass="26293">MIDWQDAHLHAFLSAKTEAEFFASLSKAAKELGFDYCAYGMRKPLPFSNPKTFMLNNYAPAWQERYVAENYLSIDPTVAHGMKSVMPLVWSDKVFEDCRHFWEDANSHGVRVGWAQSSFDARGVAGLLSLARSEESLSEAELRHNAPRMAWLVQLAHERMTSLLSAKGGSDEPVALTARETEVLRWTADGKTSSEVGEIMNISERTVNFHVNNAIAKLGTTNKTAAVIKAAMLRLL</sequence>
<gene>
    <name evidence="5" type="ORF">LMJ30_01325</name>
</gene>
<dbReference type="PROSITE" id="PS00622">
    <property type="entry name" value="HTH_LUXR_1"/>
    <property type="match status" value="1"/>
</dbReference>
<evidence type="ECO:0000313" key="6">
    <source>
        <dbReference type="Proteomes" id="UP001198701"/>
    </source>
</evidence>
<evidence type="ECO:0000313" key="5">
    <source>
        <dbReference type="EMBL" id="MCC6069600.1"/>
    </source>
</evidence>
<dbReference type="PANTHER" id="PTHR44688">
    <property type="entry name" value="DNA-BINDING TRANSCRIPTIONAL ACTIVATOR DEVR_DOSR"/>
    <property type="match status" value="1"/>
</dbReference>
<evidence type="ECO:0000259" key="4">
    <source>
        <dbReference type="PROSITE" id="PS50043"/>
    </source>
</evidence>
<keyword evidence="3" id="KW-0804">Transcription</keyword>
<proteinExistence type="predicted"/>
<dbReference type="Pfam" id="PF03472">
    <property type="entry name" value="Autoind_bind"/>
    <property type="match status" value="1"/>
</dbReference>
<organism evidence="5 6">
    <name type="scientific">Massilia agrisoli</name>
    <dbReference type="NCBI Taxonomy" id="2892444"/>
    <lineage>
        <taxon>Bacteria</taxon>
        <taxon>Pseudomonadati</taxon>
        <taxon>Pseudomonadota</taxon>
        <taxon>Betaproteobacteria</taxon>
        <taxon>Burkholderiales</taxon>
        <taxon>Oxalobacteraceae</taxon>
        <taxon>Telluria group</taxon>
        <taxon>Massilia</taxon>
    </lineage>
</organism>
<dbReference type="InterPro" id="IPR016032">
    <property type="entry name" value="Sig_transdc_resp-reg_C-effctor"/>
</dbReference>
<dbReference type="InterPro" id="IPR005143">
    <property type="entry name" value="TF_LuxR_autoind-bd_dom"/>
</dbReference>
<keyword evidence="1" id="KW-0805">Transcription regulation</keyword>
<dbReference type="SMART" id="SM00421">
    <property type="entry name" value="HTH_LUXR"/>
    <property type="match status" value="1"/>
</dbReference>
<keyword evidence="6" id="KW-1185">Reference proteome</keyword>
<keyword evidence="2" id="KW-0238">DNA-binding</keyword>
<dbReference type="EMBL" id="JAJHPV010000002">
    <property type="protein sequence ID" value="MCC6069600.1"/>
    <property type="molecule type" value="Genomic_DNA"/>
</dbReference>
<dbReference type="SUPFAM" id="SSF75516">
    <property type="entry name" value="Pheromone-binding domain of LuxR-like quorum-sensing transcription factors"/>
    <property type="match status" value="1"/>
</dbReference>
<dbReference type="PROSITE" id="PS50043">
    <property type="entry name" value="HTH_LUXR_2"/>
    <property type="match status" value="1"/>
</dbReference>
<evidence type="ECO:0000256" key="1">
    <source>
        <dbReference type="ARBA" id="ARBA00023015"/>
    </source>
</evidence>
<name>A0ABS8IMV0_9BURK</name>
<evidence type="ECO:0000256" key="2">
    <source>
        <dbReference type="ARBA" id="ARBA00023125"/>
    </source>
</evidence>
<dbReference type="CDD" id="cd06170">
    <property type="entry name" value="LuxR_C_like"/>
    <property type="match status" value="1"/>
</dbReference>
<feature type="domain" description="HTH luxR-type" evidence="4">
    <location>
        <begin position="169"/>
        <end position="234"/>
    </location>
</feature>
<dbReference type="RefSeq" id="WP_229430530.1">
    <property type="nucleotide sequence ID" value="NZ_JAJHPV010000002.1"/>
</dbReference>
<dbReference type="PRINTS" id="PR00038">
    <property type="entry name" value="HTHLUXR"/>
</dbReference>
<dbReference type="SUPFAM" id="SSF46894">
    <property type="entry name" value="C-terminal effector domain of the bipartite response regulators"/>
    <property type="match status" value="1"/>
</dbReference>
<dbReference type="Gene3D" id="1.10.10.10">
    <property type="entry name" value="Winged helix-like DNA-binding domain superfamily/Winged helix DNA-binding domain"/>
    <property type="match status" value="1"/>
</dbReference>
<comment type="caution">
    <text evidence="5">The sequence shown here is derived from an EMBL/GenBank/DDBJ whole genome shotgun (WGS) entry which is preliminary data.</text>
</comment>
<protein>
    <submittedName>
        <fullName evidence="5">LuxR family transcriptional regulator</fullName>
    </submittedName>
</protein>
<accession>A0ABS8IMV0</accession>
<dbReference type="InterPro" id="IPR000792">
    <property type="entry name" value="Tscrpt_reg_LuxR_C"/>
</dbReference>
<reference evidence="5 6" key="1">
    <citation type="submission" date="2021-11" db="EMBL/GenBank/DDBJ databases">
        <authorList>
            <person name="Huq M.A."/>
        </authorList>
    </citation>
    <scope>NUCLEOTIDE SEQUENCE [LARGE SCALE GENOMIC DNA]</scope>
    <source>
        <strain evidence="5 6">MAHUQ-52</strain>
    </source>
</reference>